<sequence>MGNFDGNGSNGQSANYYILLGLSFDPPVEDESEIHKAINAKQAEWSRKSSQPIIGKKYAKYLDQLDQITVVMMDPAERRMQADQAREIKRKKAKELQEKLGLYDELDDKAVEKLHKVYGDFGFSGNDIRRLYKTIKSGKKEKIDRSQILDSTKAKLISKAFKDLGQPGQTLYTLLGLSARSSDQDLYAKADEGYKQQMMRGDQTSPDVEPKKRLYNLAKDIFNPKKPEIRQQYDNFINITRYTRINDAVDEAATINKRQITPEQKDRILNIALEAYQSDGLKVSDASVYITNYCEYMGYTLPDNKIICGLCQTENPSGATNCLKCGRPLKIVCPSCQSENTNSAKICAKCGFDLSHMDKAIELIRGAKTAFAAKDFAGMQRLLGEAKAYWPGHPDIAALDQQLKDVKERASAVIGEIMEAIRCKRLYEAKTKIDQAIAAGVTLDQGVVDQVSQSLAKAQSLISDMRVESGDQAFMKALAASKIIADAPELNEAIKRFPPKPAGIPSLEQHGDRVALRWAKSPSTGDVDYVVVRSEGAFPNSLDDGSPIYSGRETMFTDSGLSHGHSYGYAVFARRLGVVSVASRAASMVSFVAGVAGLKCIGGDGSVTLSWKAPAGVTEVRVGMCQSDTQPTTDGAYSPIPSGRLDGDTIQGLSNGDGYWFSVRTVMVLDGTIRQSDPVYISTIPQKPAEPLQDFTVQYEDGVFCASWTQSSWDVVLFASEEKPEYASGVIYDMGDVLSRFPKIDMTLTSRITAEFTLNFVGDCYIIPGVVNASNVIFNDAVYLSSVPDASRISSDLNSGATEMYVNFDWPRGGVSNSLLVYRLDGEYPQGPDDPLARHVESNRRQYDNNAGIVITDPPEGTYHAVIYTYVDKANRRIYSSGVKTVLSNEPQRTIRYSLKYKRPGLFSRKSVLTVSLNPEMSCVLPAFVIVGKSRSLPLKRGDGEMLCSVPGSVELERGGRSFEFDVPPLPAGMRLKMFFVNDRHYREFKLVCTGGGSI</sequence>
<keyword evidence="5" id="KW-1185">Reference proteome</keyword>
<dbReference type="InterPro" id="IPR013783">
    <property type="entry name" value="Ig-like_fold"/>
</dbReference>
<dbReference type="Proteomes" id="UP000326336">
    <property type="component" value="Unassembled WGS sequence"/>
</dbReference>
<dbReference type="GO" id="GO:0016798">
    <property type="term" value="F:hydrolase activity, acting on glycosyl bonds"/>
    <property type="evidence" value="ECO:0007669"/>
    <property type="project" value="UniProtKB-KW"/>
</dbReference>
<feature type="domain" description="Fibronectin type-III" evidence="3">
    <location>
        <begin position="498"/>
        <end position="580"/>
    </location>
</feature>
<dbReference type="OrthoDB" id="5506232at2"/>
<reference evidence="4 5" key="1">
    <citation type="journal article" date="2019" name="Int. J. Syst. Evol. Microbiol.">
        <title>Bifidobacterium jacchi sp. nov., isolated from the faeces of a baby common marmoset (Callithrix jacchus).</title>
        <authorList>
            <person name="Modesto M."/>
            <person name="Watanabe K."/>
            <person name="Arita M."/>
            <person name="Satti M."/>
            <person name="Oki K."/>
            <person name="Sciavilla P."/>
            <person name="Patavino C."/>
            <person name="Camma C."/>
            <person name="Michelini S."/>
            <person name="Sgorbati B."/>
            <person name="Mattarelli P."/>
        </authorList>
    </citation>
    <scope>NUCLEOTIDE SEQUENCE [LARGE SCALE GENOMIC DNA]</scope>
    <source>
        <strain evidence="4 5">MRM 9.3</strain>
    </source>
</reference>
<evidence type="ECO:0000313" key="5">
    <source>
        <dbReference type="Proteomes" id="UP000326336"/>
    </source>
</evidence>
<evidence type="ECO:0000313" key="4">
    <source>
        <dbReference type="EMBL" id="KAB5605344.1"/>
    </source>
</evidence>
<dbReference type="GO" id="GO:0000272">
    <property type="term" value="P:polysaccharide catabolic process"/>
    <property type="evidence" value="ECO:0007669"/>
    <property type="project" value="UniProtKB-KW"/>
</dbReference>
<protein>
    <submittedName>
        <fullName evidence="4">Zinc ribbon domain-containing protein</fullName>
    </submittedName>
</protein>
<dbReference type="Pfam" id="PF12773">
    <property type="entry name" value="DZR"/>
    <property type="match status" value="1"/>
</dbReference>
<keyword evidence="1" id="KW-0378">Hydrolase</keyword>
<feature type="domain" description="Fibronectin type-III" evidence="3">
    <location>
        <begin position="592"/>
        <end position="671"/>
    </location>
</feature>
<evidence type="ECO:0000256" key="1">
    <source>
        <dbReference type="ARBA" id="ARBA00023295"/>
    </source>
</evidence>
<evidence type="ECO:0000256" key="2">
    <source>
        <dbReference type="ARBA" id="ARBA00023326"/>
    </source>
</evidence>
<dbReference type="InterPro" id="IPR025874">
    <property type="entry name" value="DZR"/>
</dbReference>
<keyword evidence="2" id="KW-0624">Polysaccharide degradation</keyword>
<dbReference type="SUPFAM" id="SSF49265">
    <property type="entry name" value="Fibronectin type III"/>
    <property type="match status" value="1"/>
</dbReference>
<dbReference type="EMBL" id="RQSP01000050">
    <property type="protein sequence ID" value="KAB5605344.1"/>
    <property type="molecule type" value="Genomic_DNA"/>
</dbReference>
<evidence type="ECO:0000259" key="3">
    <source>
        <dbReference type="SMART" id="SM00060"/>
    </source>
</evidence>
<keyword evidence="1" id="KW-0326">Glycosidase</keyword>
<dbReference type="InterPro" id="IPR036116">
    <property type="entry name" value="FN3_sf"/>
</dbReference>
<dbReference type="RefSeq" id="WP_151917508.1">
    <property type="nucleotide sequence ID" value="NZ_RQSP01000050.1"/>
</dbReference>
<comment type="caution">
    <text evidence="4">The sequence shown here is derived from an EMBL/GenBank/DDBJ whole genome shotgun (WGS) entry which is preliminary data.</text>
</comment>
<dbReference type="Gene3D" id="2.60.40.10">
    <property type="entry name" value="Immunoglobulins"/>
    <property type="match status" value="1"/>
</dbReference>
<name>A0A5N5RDH4_9BIFI</name>
<accession>A0A5N5RDH4</accession>
<gene>
    <name evidence="4" type="ORF">EHS19_09475</name>
</gene>
<dbReference type="SMART" id="SM00060">
    <property type="entry name" value="FN3"/>
    <property type="match status" value="2"/>
</dbReference>
<proteinExistence type="predicted"/>
<dbReference type="InterPro" id="IPR003961">
    <property type="entry name" value="FN3_dom"/>
</dbReference>
<organism evidence="4 5">
    <name type="scientific">Bifidobacterium jacchi</name>
    <dbReference type="NCBI Taxonomy" id="2490545"/>
    <lineage>
        <taxon>Bacteria</taxon>
        <taxon>Bacillati</taxon>
        <taxon>Actinomycetota</taxon>
        <taxon>Actinomycetes</taxon>
        <taxon>Bifidobacteriales</taxon>
        <taxon>Bifidobacteriaceae</taxon>
        <taxon>Bifidobacterium</taxon>
    </lineage>
</organism>
<dbReference type="AlphaFoldDB" id="A0A5N5RDH4"/>
<keyword evidence="2" id="KW-0119">Carbohydrate metabolism</keyword>